<evidence type="ECO:0000313" key="2">
    <source>
        <dbReference type="Proteomes" id="UP000182798"/>
    </source>
</evidence>
<reference evidence="2" key="1">
    <citation type="submission" date="2016-09" db="EMBL/GenBank/DDBJ databases">
        <title>Genome Sequence of Bathymodiolus thermophilus sulfur-oxidizing gill endosymbiont.</title>
        <authorList>
            <person name="Ponnudurai R."/>
            <person name="Kleiner M."/>
            <person name="Sayavedra L."/>
            <person name="Thuermer A."/>
            <person name="Felbeck H."/>
            <person name="Schlueter R."/>
            <person name="Schweder T."/>
            <person name="Markert S."/>
        </authorList>
    </citation>
    <scope>NUCLEOTIDE SEQUENCE [LARGE SCALE GENOMIC DNA]</scope>
    <source>
        <strain evidence="2">BAT/CrabSpa'14</strain>
    </source>
</reference>
<proteinExistence type="predicted"/>
<comment type="caution">
    <text evidence="1">The sequence shown here is derived from an EMBL/GenBank/DDBJ whole genome shotgun (WGS) entry which is preliminary data.</text>
</comment>
<evidence type="ECO:0000313" key="1">
    <source>
        <dbReference type="EMBL" id="OIR25745.1"/>
    </source>
</evidence>
<organism evidence="1 2">
    <name type="scientific">Bathymodiolus thermophilus thioautotrophic gill symbiont</name>
    <dbReference type="NCBI Taxonomy" id="2360"/>
    <lineage>
        <taxon>Bacteria</taxon>
        <taxon>Pseudomonadati</taxon>
        <taxon>Pseudomonadota</taxon>
        <taxon>Gammaproteobacteria</taxon>
        <taxon>sulfur-oxidizing symbionts</taxon>
    </lineage>
</organism>
<sequence length="79" mass="8876">MLKIEKALSANLRIINIESLDISLKEINKLSVTHKFKAPSLQSVKDRLESGVWQNVANLKAVCCQIVRTVTTENVALWN</sequence>
<name>A0A1J5UBI5_9GAMM</name>
<dbReference type="AlphaFoldDB" id="A0A1J5UBI5"/>
<gene>
    <name evidence="1" type="ORF">BGC33_15335</name>
</gene>
<accession>A0A1J5UBI5</accession>
<dbReference type="RefSeq" id="WP_071563179.1">
    <property type="nucleotide sequence ID" value="NZ_MIQH01000001.1"/>
</dbReference>
<protein>
    <submittedName>
        <fullName evidence="1">Uncharacterized protein</fullName>
    </submittedName>
</protein>
<dbReference type="Proteomes" id="UP000182798">
    <property type="component" value="Unassembled WGS sequence"/>
</dbReference>
<dbReference type="EMBL" id="MIQH01000001">
    <property type="protein sequence ID" value="OIR25745.1"/>
    <property type="molecule type" value="Genomic_DNA"/>
</dbReference>